<evidence type="ECO:0000256" key="4">
    <source>
        <dbReference type="ARBA" id="ARBA00012483"/>
    </source>
</evidence>
<dbReference type="SMART" id="SM00504">
    <property type="entry name" value="Ubox"/>
    <property type="match status" value="1"/>
</dbReference>
<dbReference type="Pfam" id="PF07714">
    <property type="entry name" value="PK_Tyr_Ser-Thr"/>
    <property type="match status" value="1"/>
</dbReference>
<dbReference type="EMBL" id="JBJUIK010000005">
    <property type="protein sequence ID" value="KAL3527552.1"/>
    <property type="molecule type" value="Genomic_DNA"/>
</dbReference>
<reference evidence="10 11" key="1">
    <citation type="submission" date="2024-11" db="EMBL/GenBank/DDBJ databases">
        <title>A near-complete genome assembly of Cinchona calisaya.</title>
        <authorList>
            <person name="Lian D.C."/>
            <person name="Zhao X.W."/>
            <person name="Wei L."/>
        </authorList>
    </citation>
    <scope>NUCLEOTIDE SEQUENCE [LARGE SCALE GENOMIC DNA]</scope>
    <source>
        <tissue evidence="10">Nenye</tissue>
    </source>
</reference>
<dbReference type="PROSITE" id="PS51698">
    <property type="entry name" value="U_BOX"/>
    <property type="match status" value="1"/>
</dbReference>
<feature type="coiled-coil region" evidence="7">
    <location>
        <begin position="406"/>
        <end position="440"/>
    </location>
</feature>
<dbReference type="CDD" id="cd16655">
    <property type="entry name" value="RING-Ubox_WDSUB1-like"/>
    <property type="match status" value="1"/>
</dbReference>
<protein>
    <recommendedName>
        <fullName evidence="4">RING-type E3 ubiquitin transferase</fullName>
        <ecNumber evidence="4">2.3.2.27</ecNumber>
    </recommendedName>
</protein>
<dbReference type="PROSITE" id="PS50011">
    <property type="entry name" value="PROTEIN_KINASE_DOM"/>
    <property type="match status" value="1"/>
</dbReference>
<evidence type="ECO:0000259" key="9">
    <source>
        <dbReference type="PROSITE" id="PS51698"/>
    </source>
</evidence>
<keyword evidence="6" id="KW-0833">Ubl conjugation pathway</keyword>
<evidence type="ECO:0000313" key="10">
    <source>
        <dbReference type="EMBL" id="KAL3527552.1"/>
    </source>
</evidence>
<evidence type="ECO:0000259" key="8">
    <source>
        <dbReference type="PROSITE" id="PS50011"/>
    </source>
</evidence>
<sequence length="818" mass="94001">MGLQQVNVNERSLEMETNLQPAERIYVAIGTDLNDGFATLEWALKNWASDSIKIVILYADNNICRDYVSTPIGKIRASSVREEKLKVLEKSEEAKSDKILSKFVAFCGKVKAEGLRVDTYEEPMYKLILRLINSLQITKLVMSFSFMRPPSWKSKSATNASFYLHRQKPNFCELFVIFKGKLVFLRDENNEGFIEDDEGVIVAKRRERPSFRGWIGKFFPENASGKNHCDSPSSSAGNASPDQWEKHIEEIEHYFNKLSSSAAKEGDREMENDAVIRTPPEINMAKNMGTAEKLEILKIKIKETQETIQSNRKETKANAERYAKAKWAIGLCSSRADELEARINEENAKRVDLQRYLDTTKEQLFEIQTEVEEKRNKLNSILELQRELSSKLQLSTLAKLHVETRLEKAVRDRAEMVREIEQLRSQRDVFQRRIEFCREKDAIGMANRLNDLDFDYRKFTAVEIRAATDDFSERLRLKSAGEWANVYKGRINQTTVAIKLADSDDQLSHETFLEKVKLLGHIRHPHILSMVGFCAELKCIVFEYMHNGCLRDTLFSSRRSRRSRNHGLNWHARIRIASEVCMGLSFLHKAKTRSIIHGNLNPSKILLDRNNVARIYGFKSCPSTNEFDDIKTDIQAFGTLLLQLLTGRNWAGIGEEAIMVDSATLTEALDKMAGQWPLDLAVELGGIARRCLAIDESQDEEFSSTFLMRWIDKVRKKADELLANNAESLLVAEVDTRIEESNVPSVFFCPIYQDVMKNPHIAADGFSYEFEAIEEWLRTGHDTSPMTNLRLKHKQLTPNHTLRSLIQDWHHRRSIPYS</sequence>
<keyword evidence="5" id="KW-0808">Transferase</keyword>
<organism evidence="10 11">
    <name type="scientific">Cinchona calisaya</name>
    <dbReference type="NCBI Taxonomy" id="153742"/>
    <lineage>
        <taxon>Eukaryota</taxon>
        <taxon>Viridiplantae</taxon>
        <taxon>Streptophyta</taxon>
        <taxon>Embryophyta</taxon>
        <taxon>Tracheophyta</taxon>
        <taxon>Spermatophyta</taxon>
        <taxon>Magnoliopsida</taxon>
        <taxon>eudicotyledons</taxon>
        <taxon>Gunneridae</taxon>
        <taxon>Pentapetalae</taxon>
        <taxon>asterids</taxon>
        <taxon>lamiids</taxon>
        <taxon>Gentianales</taxon>
        <taxon>Rubiaceae</taxon>
        <taxon>Cinchonoideae</taxon>
        <taxon>Cinchoneae</taxon>
        <taxon>Cinchona</taxon>
    </lineage>
</organism>
<comment type="function">
    <text evidence="2">Functions as an E3 ubiquitin ligase.</text>
</comment>
<evidence type="ECO:0000256" key="6">
    <source>
        <dbReference type="ARBA" id="ARBA00022786"/>
    </source>
</evidence>
<comment type="catalytic activity">
    <reaction evidence="1">
        <text>S-ubiquitinyl-[E2 ubiquitin-conjugating enzyme]-L-cysteine + [acceptor protein]-L-lysine = [E2 ubiquitin-conjugating enzyme]-L-cysteine + N(6)-ubiquitinyl-[acceptor protein]-L-lysine.</text>
        <dbReference type="EC" id="2.3.2.27"/>
    </reaction>
</comment>
<accession>A0ABD3AAQ6</accession>
<dbReference type="InterPro" id="IPR003613">
    <property type="entry name" value="Ubox_domain"/>
</dbReference>
<dbReference type="InterPro" id="IPR011009">
    <property type="entry name" value="Kinase-like_dom_sf"/>
</dbReference>
<dbReference type="PANTHER" id="PTHR45647:SF56">
    <property type="entry name" value="U-BOX DOMAIN-CONTAINING PROTEIN 50-RELATED"/>
    <property type="match status" value="1"/>
</dbReference>
<dbReference type="Pfam" id="PF04564">
    <property type="entry name" value="U-box"/>
    <property type="match status" value="1"/>
</dbReference>
<comment type="pathway">
    <text evidence="3">Protein modification; protein ubiquitination.</text>
</comment>
<dbReference type="InterPro" id="IPR051348">
    <property type="entry name" value="U-box_ubiquitin_ligases"/>
</dbReference>
<dbReference type="Proteomes" id="UP001630127">
    <property type="component" value="Unassembled WGS sequence"/>
</dbReference>
<dbReference type="Gene3D" id="3.30.40.10">
    <property type="entry name" value="Zinc/RING finger domain, C3HC4 (zinc finger)"/>
    <property type="match status" value="1"/>
</dbReference>
<dbReference type="Gene3D" id="3.30.200.20">
    <property type="entry name" value="Phosphorylase Kinase, domain 1"/>
    <property type="match status" value="1"/>
</dbReference>
<dbReference type="AlphaFoldDB" id="A0ABD3AAQ6"/>
<dbReference type="Gene3D" id="1.10.510.10">
    <property type="entry name" value="Transferase(Phosphotransferase) domain 1"/>
    <property type="match status" value="1"/>
</dbReference>
<dbReference type="PANTHER" id="PTHR45647">
    <property type="entry name" value="OS02G0152300 PROTEIN"/>
    <property type="match status" value="1"/>
</dbReference>
<comment type="caution">
    <text evidence="10">The sequence shown here is derived from an EMBL/GenBank/DDBJ whole genome shotgun (WGS) entry which is preliminary data.</text>
</comment>
<dbReference type="SUPFAM" id="SSF56112">
    <property type="entry name" value="Protein kinase-like (PK-like)"/>
    <property type="match status" value="1"/>
</dbReference>
<evidence type="ECO:0000313" key="11">
    <source>
        <dbReference type="Proteomes" id="UP001630127"/>
    </source>
</evidence>
<dbReference type="InterPro" id="IPR000719">
    <property type="entry name" value="Prot_kinase_dom"/>
</dbReference>
<evidence type="ECO:0000256" key="7">
    <source>
        <dbReference type="SAM" id="Coils"/>
    </source>
</evidence>
<proteinExistence type="predicted"/>
<evidence type="ECO:0000256" key="5">
    <source>
        <dbReference type="ARBA" id="ARBA00022679"/>
    </source>
</evidence>
<feature type="coiled-coil region" evidence="7">
    <location>
        <begin position="294"/>
        <end position="377"/>
    </location>
</feature>
<name>A0ABD3AAQ6_9GENT</name>
<evidence type="ECO:0000256" key="3">
    <source>
        <dbReference type="ARBA" id="ARBA00004906"/>
    </source>
</evidence>
<dbReference type="GO" id="GO:0061630">
    <property type="term" value="F:ubiquitin protein ligase activity"/>
    <property type="evidence" value="ECO:0007669"/>
    <property type="project" value="UniProtKB-EC"/>
</dbReference>
<keyword evidence="7" id="KW-0175">Coiled coil</keyword>
<dbReference type="EC" id="2.3.2.27" evidence="4"/>
<dbReference type="InterPro" id="IPR013083">
    <property type="entry name" value="Znf_RING/FYVE/PHD"/>
</dbReference>
<evidence type="ECO:0000256" key="2">
    <source>
        <dbReference type="ARBA" id="ARBA00003861"/>
    </source>
</evidence>
<keyword evidence="11" id="KW-1185">Reference proteome</keyword>
<evidence type="ECO:0000256" key="1">
    <source>
        <dbReference type="ARBA" id="ARBA00000900"/>
    </source>
</evidence>
<gene>
    <name evidence="10" type="ORF">ACH5RR_012208</name>
</gene>
<dbReference type="SUPFAM" id="SSF57850">
    <property type="entry name" value="RING/U-box"/>
    <property type="match status" value="1"/>
</dbReference>
<feature type="domain" description="U-box" evidence="9">
    <location>
        <begin position="742"/>
        <end position="816"/>
    </location>
</feature>
<feature type="domain" description="Protein kinase" evidence="8">
    <location>
        <begin position="472"/>
        <end position="711"/>
    </location>
</feature>
<dbReference type="InterPro" id="IPR001245">
    <property type="entry name" value="Ser-Thr/Tyr_kinase_cat_dom"/>
</dbReference>